<gene>
    <name evidence="1" type="ORF">NCTC13229_03679</name>
</gene>
<comment type="caution">
    <text evidence="1">The sequence shown here is derived from an EMBL/GenBank/DDBJ whole genome shotgun (WGS) entry which is preliminary data.</text>
</comment>
<evidence type="ECO:0000313" key="1">
    <source>
        <dbReference type="EMBL" id="SPZ40204.1"/>
    </source>
</evidence>
<organism evidence="1 2">
    <name type="scientific">Rhodococcus wratislaviensis</name>
    <name type="common">Tsukamurella wratislaviensis</name>
    <dbReference type="NCBI Taxonomy" id="44752"/>
    <lineage>
        <taxon>Bacteria</taxon>
        <taxon>Bacillati</taxon>
        <taxon>Actinomycetota</taxon>
        <taxon>Actinomycetes</taxon>
        <taxon>Mycobacteriales</taxon>
        <taxon>Nocardiaceae</taxon>
        <taxon>Rhodococcus</taxon>
    </lineage>
</organism>
<proteinExistence type="predicted"/>
<name>A0AB38FFF1_RHOWR</name>
<evidence type="ECO:0000313" key="2">
    <source>
        <dbReference type="Proteomes" id="UP000251211"/>
    </source>
</evidence>
<reference evidence="1 2" key="1">
    <citation type="submission" date="2018-06" db="EMBL/GenBank/DDBJ databases">
        <authorList>
            <consortium name="Pathogen Informatics"/>
            <person name="Doyle S."/>
        </authorList>
    </citation>
    <scope>NUCLEOTIDE SEQUENCE [LARGE SCALE GENOMIC DNA]</scope>
    <source>
        <strain evidence="1 2">NCTC13229</strain>
    </source>
</reference>
<protein>
    <submittedName>
        <fullName evidence="1">Uncharacterized protein</fullName>
    </submittedName>
</protein>
<dbReference type="Proteomes" id="UP000251211">
    <property type="component" value="Unassembled WGS sequence"/>
</dbReference>
<dbReference type="RefSeq" id="WP_160118524.1">
    <property type="nucleotide sequence ID" value="NZ_QTTP01000001.1"/>
</dbReference>
<sequence length="52" mass="5753">MTATLDATIPQPGHIAGRRLTGFGGRGVVQLWRDDDVERHAWTWSGTTTCRT</sequence>
<accession>A0AB38FFF1</accession>
<dbReference type="EMBL" id="UAUI01000012">
    <property type="protein sequence ID" value="SPZ40204.1"/>
    <property type="molecule type" value="Genomic_DNA"/>
</dbReference>
<dbReference type="AlphaFoldDB" id="A0AB38FFF1"/>